<dbReference type="EMBL" id="BQNB010011327">
    <property type="protein sequence ID" value="GJS89139.1"/>
    <property type="molecule type" value="Genomic_DNA"/>
</dbReference>
<reference evidence="1" key="2">
    <citation type="submission" date="2022-01" db="EMBL/GenBank/DDBJ databases">
        <authorList>
            <person name="Yamashiro T."/>
            <person name="Shiraishi A."/>
            <person name="Satake H."/>
            <person name="Nakayama K."/>
        </authorList>
    </citation>
    <scope>NUCLEOTIDE SEQUENCE</scope>
</reference>
<protein>
    <submittedName>
        <fullName evidence="1">Uncharacterized protein</fullName>
    </submittedName>
</protein>
<comment type="caution">
    <text evidence="1">The sequence shown here is derived from an EMBL/GenBank/DDBJ whole genome shotgun (WGS) entry which is preliminary data.</text>
</comment>
<sequence length="102" mass="11798">MDRSINDLTSKFASMSATLDKIRFTVVGEGNRLNREGNNHDHFRSSDEVGDGACGKFARCLRGIDRRDRVVVRWNDNHHGYEEKQGHRFKVENPNFVENLHI</sequence>
<name>A0ABQ4ZG29_9ASTR</name>
<proteinExistence type="predicted"/>
<dbReference type="Proteomes" id="UP001151760">
    <property type="component" value="Unassembled WGS sequence"/>
</dbReference>
<evidence type="ECO:0000313" key="1">
    <source>
        <dbReference type="EMBL" id="GJS89139.1"/>
    </source>
</evidence>
<gene>
    <name evidence="1" type="ORF">Tco_0771775</name>
</gene>
<organism evidence="1 2">
    <name type="scientific">Tanacetum coccineum</name>
    <dbReference type="NCBI Taxonomy" id="301880"/>
    <lineage>
        <taxon>Eukaryota</taxon>
        <taxon>Viridiplantae</taxon>
        <taxon>Streptophyta</taxon>
        <taxon>Embryophyta</taxon>
        <taxon>Tracheophyta</taxon>
        <taxon>Spermatophyta</taxon>
        <taxon>Magnoliopsida</taxon>
        <taxon>eudicotyledons</taxon>
        <taxon>Gunneridae</taxon>
        <taxon>Pentapetalae</taxon>
        <taxon>asterids</taxon>
        <taxon>campanulids</taxon>
        <taxon>Asterales</taxon>
        <taxon>Asteraceae</taxon>
        <taxon>Asteroideae</taxon>
        <taxon>Anthemideae</taxon>
        <taxon>Anthemidinae</taxon>
        <taxon>Tanacetum</taxon>
    </lineage>
</organism>
<evidence type="ECO:0000313" key="2">
    <source>
        <dbReference type="Proteomes" id="UP001151760"/>
    </source>
</evidence>
<accession>A0ABQ4ZG29</accession>
<reference evidence="1" key="1">
    <citation type="journal article" date="2022" name="Int. J. Mol. Sci.">
        <title>Draft Genome of Tanacetum Coccineum: Genomic Comparison of Closely Related Tanacetum-Family Plants.</title>
        <authorList>
            <person name="Yamashiro T."/>
            <person name="Shiraishi A."/>
            <person name="Nakayama K."/>
            <person name="Satake H."/>
        </authorList>
    </citation>
    <scope>NUCLEOTIDE SEQUENCE</scope>
</reference>
<keyword evidence="2" id="KW-1185">Reference proteome</keyword>